<reference evidence="2" key="1">
    <citation type="submission" date="2022-11" db="EMBL/GenBank/DDBJ databases">
        <title>Minimal conservation of predation-associated metabolite biosynthetic gene clusters underscores biosynthetic potential of Myxococcota including descriptions for ten novel species: Archangium lansinium sp. nov., Myxococcus landrumus sp. nov., Nannocystis bai.</title>
        <authorList>
            <person name="Ahearne A."/>
            <person name="Stevens C."/>
            <person name="Phillips K."/>
        </authorList>
    </citation>
    <scope>NUCLEOTIDE SEQUENCE</scope>
    <source>
        <strain evidence="2">Na p29</strain>
    </source>
</reference>
<organism evidence="2 3">
    <name type="scientific">Nannocystis pusilla</name>
    <dbReference type="NCBI Taxonomy" id="889268"/>
    <lineage>
        <taxon>Bacteria</taxon>
        <taxon>Pseudomonadati</taxon>
        <taxon>Myxococcota</taxon>
        <taxon>Polyangia</taxon>
        <taxon>Nannocystales</taxon>
        <taxon>Nannocystaceae</taxon>
        <taxon>Nannocystis</taxon>
    </lineage>
</organism>
<keyword evidence="3" id="KW-1185">Reference proteome</keyword>
<feature type="region of interest" description="Disordered" evidence="1">
    <location>
        <begin position="1"/>
        <end position="50"/>
    </location>
</feature>
<gene>
    <name evidence="2" type="ORF">OV079_18835</name>
</gene>
<dbReference type="EMBL" id="JAPNKE010000002">
    <property type="protein sequence ID" value="MCY1007566.1"/>
    <property type="molecule type" value="Genomic_DNA"/>
</dbReference>
<dbReference type="Proteomes" id="UP001150924">
    <property type="component" value="Unassembled WGS sequence"/>
</dbReference>
<accession>A0A9X3EWC3</accession>
<evidence type="ECO:0000313" key="3">
    <source>
        <dbReference type="Proteomes" id="UP001150924"/>
    </source>
</evidence>
<comment type="caution">
    <text evidence="2">The sequence shown here is derived from an EMBL/GenBank/DDBJ whole genome shotgun (WGS) entry which is preliminary data.</text>
</comment>
<evidence type="ECO:0000256" key="1">
    <source>
        <dbReference type="SAM" id="MobiDB-lite"/>
    </source>
</evidence>
<feature type="compositionally biased region" description="Pro residues" evidence="1">
    <location>
        <begin position="1"/>
        <end position="18"/>
    </location>
</feature>
<dbReference type="RefSeq" id="WP_267770200.1">
    <property type="nucleotide sequence ID" value="NZ_JAPNKE010000002.1"/>
</dbReference>
<proteinExistence type="predicted"/>
<dbReference type="AlphaFoldDB" id="A0A9X3EWC3"/>
<evidence type="ECO:0000313" key="2">
    <source>
        <dbReference type="EMBL" id="MCY1007566.1"/>
    </source>
</evidence>
<protein>
    <submittedName>
        <fullName evidence="2">Uncharacterized protein</fullName>
    </submittedName>
</protein>
<name>A0A9X3EWC3_9BACT</name>
<sequence length="201" mass="21642">MAEPAPAPPDPAASPAPEPEPEPTIATASAQPGPAAEPPPTADKPSTPLTPSKTWPFVAWDRAEAFTFNHVAYGPGIPLRVYDATSGWSPDIVERTTISAAQAGSAVERVVATRGTLEVSKCAFPRHAVVLYAGDTPVGSVNVCFECGDILVWPEFEPPASGPTAERRLRQQMKAYKRVFPEWERFFRDDLGFPLTPPAQH</sequence>